<dbReference type="Pfam" id="PF22422">
    <property type="entry name" value="MGH1-like_GH"/>
    <property type="match status" value="1"/>
</dbReference>
<evidence type="ECO:0000259" key="4">
    <source>
        <dbReference type="Pfam" id="PF22422"/>
    </source>
</evidence>
<dbReference type="Proteomes" id="UP000629287">
    <property type="component" value="Unassembled WGS sequence"/>
</dbReference>
<comment type="caution">
    <text evidence="5">The sequence shown here is derived from an EMBL/GenBank/DDBJ whole genome shotgun (WGS) entry which is preliminary data.</text>
</comment>
<evidence type="ECO:0000256" key="2">
    <source>
        <dbReference type="ARBA" id="ARBA00022801"/>
    </source>
</evidence>
<dbReference type="SUPFAM" id="SSF48208">
    <property type="entry name" value="Six-hairpin glycosidases"/>
    <property type="match status" value="1"/>
</dbReference>
<feature type="domain" description="Mannosylglycerate hydrolase MGH1-like glycoside hydrolase" evidence="4">
    <location>
        <begin position="257"/>
        <end position="561"/>
    </location>
</feature>
<sequence>MTAARSDPAFSLHDIPFSTHGSWFGISPVLAEKTRAEDLHLVSHQNGMHAILRFTPLDATTGERARTRFGATAGLLNWTGEQGRVALAYASPDTVRLRGEGLGLRITAAADTLTPFTGTYFYRDPVDGAYVFTVYETGRRYRVTVLSGCVAEVSGSQALGTGERGVTVTADPDGVWEAAIEELDSARLPYRSSDSFDAVVATAEEDFAAFVDAVAPWRTSVTPAAELAAYVVWSATVRPAGLVTRPAVLMSKHWMDKVWSWDHCFNALALAPGLPGLALDQFHLPFDHQDETGALPDSVTHSEVLHNFVKPPIHGWTLSQLRRRLPEPLSQAELTDIYARLARWTDFWLTARRAPGAALPHYQHGNDSGWDNATTFDPERVVVTADLAAFLTLQLHELTRLATELDLPDEASRWTRTAGTTQAAMLDELWTGERFVARGVDTTATWDSSSLLDLMPMALGEHLPEDIGKTLAARIETHLTPYGLATELPTSPHYLPDGYWRGPIWAPATVLIEDGLRRAGHHHLADEISARFRTLCETHGFAENFDALTGTGLRDRAYTWTAAAYLLLAEAHALRHDAPAPAPAPAAEPAVPGGG</sequence>
<dbReference type="Gene3D" id="1.50.10.10">
    <property type="match status" value="1"/>
</dbReference>
<proteinExistence type="inferred from homology"/>
<dbReference type="EMBL" id="JADBGF010000001">
    <property type="protein sequence ID" value="MBE1594473.1"/>
    <property type="molecule type" value="Genomic_DNA"/>
</dbReference>
<dbReference type="InterPro" id="IPR012341">
    <property type="entry name" value="6hp_glycosidase-like_sf"/>
</dbReference>
<keyword evidence="3" id="KW-0326">Glycosidase</keyword>
<dbReference type="GO" id="GO:0004573">
    <property type="term" value="F:Glc3Man9GlcNAc2 oligosaccharide glucosidase activity"/>
    <property type="evidence" value="ECO:0007669"/>
    <property type="project" value="InterPro"/>
</dbReference>
<dbReference type="GO" id="GO:0006487">
    <property type="term" value="P:protein N-linked glycosylation"/>
    <property type="evidence" value="ECO:0007669"/>
    <property type="project" value="TreeGrafter"/>
</dbReference>
<reference evidence="5 6" key="1">
    <citation type="submission" date="2020-10" db="EMBL/GenBank/DDBJ databases">
        <title>Sequencing the genomes of 1000 actinobacteria strains.</title>
        <authorList>
            <person name="Klenk H.-P."/>
        </authorList>
    </citation>
    <scope>NUCLEOTIDE SEQUENCE [LARGE SCALE GENOMIC DNA]</scope>
    <source>
        <strain evidence="5 6">DSM 41803</strain>
    </source>
</reference>
<organism evidence="5 6">
    <name type="scientific">Streptomyces stelliscabiei</name>
    <dbReference type="NCBI Taxonomy" id="146820"/>
    <lineage>
        <taxon>Bacteria</taxon>
        <taxon>Bacillati</taxon>
        <taxon>Actinomycetota</taxon>
        <taxon>Actinomycetes</taxon>
        <taxon>Kitasatosporales</taxon>
        <taxon>Streptomycetaceae</taxon>
        <taxon>Streptomyces</taxon>
    </lineage>
</organism>
<evidence type="ECO:0000313" key="5">
    <source>
        <dbReference type="EMBL" id="MBE1594473.1"/>
    </source>
</evidence>
<evidence type="ECO:0000256" key="1">
    <source>
        <dbReference type="ARBA" id="ARBA00010833"/>
    </source>
</evidence>
<dbReference type="PANTHER" id="PTHR10412:SF11">
    <property type="entry name" value="MANNOSYL-OLIGOSACCHARIDE GLUCOSIDASE"/>
    <property type="match status" value="1"/>
</dbReference>
<dbReference type="RefSeq" id="WP_046914376.1">
    <property type="nucleotide sequence ID" value="NZ_JADBGF010000001.1"/>
</dbReference>
<name>A0A8I0TQR0_9ACTN</name>
<dbReference type="InterPro" id="IPR054491">
    <property type="entry name" value="MGH1-like_GH"/>
</dbReference>
<dbReference type="AlphaFoldDB" id="A0A8I0TQR0"/>
<protein>
    <submittedName>
        <fullName evidence="5">Glycogen debranching enzyme</fullName>
    </submittedName>
</protein>
<keyword evidence="2" id="KW-0378">Hydrolase</keyword>
<accession>A0A8I0TQR0</accession>
<dbReference type="GO" id="GO:0009311">
    <property type="term" value="P:oligosaccharide metabolic process"/>
    <property type="evidence" value="ECO:0007669"/>
    <property type="project" value="InterPro"/>
</dbReference>
<dbReference type="InterPro" id="IPR004888">
    <property type="entry name" value="Glycoside_hydrolase_63"/>
</dbReference>
<gene>
    <name evidence="5" type="ORF">H4687_000602</name>
</gene>
<keyword evidence="6" id="KW-1185">Reference proteome</keyword>
<dbReference type="PANTHER" id="PTHR10412">
    <property type="entry name" value="MANNOSYL-OLIGOSACCHARIDE GLUCOSIDASE"/>
    <property type="match status" value="1"/>
</dbReference>
<dbReference type="GeneID" id="86825242"/>
<evidence type="ECO:0000313" key="6">
    <source>
        <dbReference type="Proteomes" id="UP000629287"/>
    </source>
</evidence>
<evidence type="ECO:0000256" key="3">
    <source>
        <dbReference type="ARBA" id="ARBA00023295"/>
    </source>
</evidence>
<comment type="similarity">
    <text evidence="1">Belongs to the glycosyl hydrolase 63 family.</text>
</comment>
<dbReference type="InterPro" id="IPR008928">
    <property type="entry name" value="6-hairpin_glycosidase_sf"/>
</dbReference>